<dbReference type="GO" id="GO:0016810">
    <property type="term" value="F:hydrolase activity, acting on carbon-nitrogen (but not peptide) bonds"/>
    <property type="evidence" value="ECO:0007669"/>
    <property type="project" value="InterPro"/>
</dbReference>
<feature type="signal peptide" evidence="1">
    <location>
        <begin position="1"/>
        <end position="23"/>
    </location>
</feature>
<dbReference type="InterPro" id="IPR032466">
    <property type="entry name" value="Metal_Hydrolase"/>
</dbReference>
<evidence type="ECO:0000313" key="4">
    <source>
        <dbReference type="Proteomes" id="UP001359886"/>
    </source>
</evidence>
<gene>
    <name evidence="3" type="ORF">V3330_10425</name>
</gene>
<sequence length="438" mass="46272">MKALAKTLSALLLSLAMSSPVLADEVVVHAGTLLAQPGEPAQNQQSIVIVDGVITEIRDGFIGGQGNSTDRRVIDLSDQFVMPGFIDLHVHLSSQAGDGRRTDTVTMSDADVALNASMYARRTLMAGFTTLRDLGSRGEPLYALRDAIRANKVAGPRLLVAGPAITPTGGHGDVHGYRAEILEVLASPAVCDGADDCRRAVRRAVKLGADVIKVTATGGVLSNTATGTGQQFTDEELRAIAETAHALGRKVTAHAHAREGIIAAAEAGFDSIEHAMWADEETMKILKRLDVWIIPTVYPITYVGDTPEKMKQGPLKDLPPASMAKLLELGRQPKDMTRLAHEKGVRIALGTDSAISPHGENAHEFIEYVNAGLSPTEALQAGTVYAAEAAGIADTTGSIVPGKAADIVGLGASPLDDIEAVLDVRFVMRDGIVFKQQD</sequence>
<dbReference type="Gene3D" id="2.30.40.10">
    <property type="entry name" value="Urease, subunit C, domain 1"/>
    <property type="match status" value="1"/>
</dbReference>
<name>A0AAW9RK99_9GAMM</name>
<comment type="caution">
    <text evidence="3">The sequence shown here is derived from an EMBL/GenBank/DDBJ whole genome shotgun (WGS) entry which is preliminary data.</text>
</comment>
<dbReference type="AlphaFoldDB" id="A0AAW9RK99"/>
<accession>A0AAW9RK99</accession>
<dbReference type="InterPro" id="IPR011059">
    <property type="entry name" value="Metal-dep_hydrolase_composite"/>
</dbReference>
<evidence type="ECO:0000259" key="2">
    <source>
        <dbReference type="Pfam" id="PF01979"/>
    </source>
</evidence>
<organism evidence="3 4">
    <name type="scientific">Elongatibacter sediminis</name>
    <dbReference type="NCBI Taxonomy" id="3119006"/>
    <lineage>
        <taxon>Bacteria</taxon>
        <taxon>Pseudomonadati</taxon>
        <taxon>Pseudomonadota</taxon>
        <taxon>Gammaproteobacteria</taxon>
        <taxon>Chromatiales</taxon>
        <taxon>Wenzhouxiangellaceae</taxon>
        <taxon>Elongatibacter</taxon>
    </lineage>
</organism>
<dbReference type="SUPFAM" id="SSF51338">
    <property type="entry name" value="Composite domain of metallo-dependent hydrolases"/>
    <property type="match status" value="1"/>
</dbReference>
<reference evidence="3 4" key="1">
    <citation type="submission" date="2024-02" db="EMBL/GenBank/DDBJ databases">
        <title>A novel Wenzhouxiangellaceae bacterium, isolated from coastal sediments.</title>
        <authorList>
            <person name="Du Z.-J."/>
            <person name="Ye Y.-Q."/>
            <person name="Zhang X.-Y."/>
        </authorList>
    </citation>
    <scope>NUCLEOTIDE SEQUENCE [LARGE SCALE GENOMIC DNA]</scope>
    <source>
        <strain evidence="3 4">CH-27</strain>
    </source>
</reference>
<dbReference type="Proteomes" id="UP001359886">
    <property type="component" value="Unassembled WGS sequence"/>
</dbReference>
<dbReference type="PANTHER" id="PTHR43135:SF3">
    <property type="entry name" value="ALPHA-D-RIBOSE 1-METHYLPHOSPHONATE 5-TRIPHOSPHATE DIPHOSPHATASE"/>
    <property type="match status" value="1"/>
</dbReference>
<proteinExistence type="predicted"/>
<dbReference type="EMBL" id="JAZHOG010000006">
    <property type="protein sequence ID" value="MEJ8568041.1"/>
    <property type="molecule type" value="Genomic_DNA"/>
</dbReference>
<dbReference type="InterPro" id="IPR057744">
    <property type="entry name" value="OTAase-like"/>
</dbReference>
<keyword evidence="4" id="KW-1185">Reference proteome</keyword>
<evidence type="ECO:0000256" key="1">
    <source>
        <dbReference type="SAM" id="SignalP"/>
    </source>
</evidence>
<keyword evidence="1" id="KW-0732">Signal</keyword>
<protein>
    <submittedName>
        <fullName evidence="3">Amidohydrolase family protein</fullName>
    </submittedName>
</protein>
<dbReference type="SUPFAM" id="SSF51556">
    <property type="entry name" value="Metallo-dependent hydrolases"/>
    <property type="match status" value="1"/>
</dbReference>
<dbReference type="Gene3D" id="3.20.20.140">
    <property type="entry name" value="Metal-dependent hydrolases"/>
    <property type="match status" value="1"/>
</dbReference>
<evidence type="ECO:0000313" key="3">
    <source>
        <dbReference type="EMBL" id="MEJ8568041.1"/>
    </source>
</evidence>
<dbReference type="Pfam" id="PF01979">
    <property type="entry name" value="Amidohydro_1"/>
    <property type="match status" value="1"/>
</dbReference>
<dbReference type="InterPro" id="IPR006680">
    <property type="entry name" value="Amidohydro-rel"/>
</dbReference>
<feature type="domain" description="Amidohydrolase-related" evidence="2">
    <location>
        <begin position="80"/>
        <end position="431"/>
    </location>
</feature>
<dbReference type="PANTHER" id="PTHR43135">
    <property type="entry name" value="ALPHA-D-RIBOSE 1-METHYLPHOSPHONATE 5-TRIPHOSPHATE DIPHOSPHATASE"/>
    <property type="match status" value="1"/>
</dbReference>
<dbReference type="CDD" id="cd01299">
    <property type="entry name" value="Met_dep_hydrolase_A"/>
    <property type="match status" value="1"/>
</dbReference>
<dbReference type="InterPro" id="IPR051781">
    <property type="entry name" value="Metallo-dep_Hydrolase"/>
</dbReference>
<feature type="chain" id="PRO_5043634235" evidence="1">
    <location>
        <begin position="24"/>
        <end position="438"/>
    </location>
</feature>